<keyword evidence="8" id="KW-0449">Lipoprotein</keyword>
<sequence>MSPPTSTNQQQQQLSSPNQSPNPNNTPQPIRRKLVIIGDGACGKTSLLSVFAMGEFPEDYEPTIFENYVAEIRLDNKPIQLALWDTAGQEEYERLRPLSYSKSHVILIAFAIDTPDSLENVTVKWIEEVRSICGPTIPVILVGCKKDLRDADNGSNPSLFVSKSEMLHGMFSAQERRCRLYIRVCNKAAMLVRQPNSNSPGGNPHSSSTGNNHDEKKSGNNRNHNKKRKSNKKSGDNSTCCSIV</sequence>
<dbReference type="SMART" id="SM00174">
    <property type="entry name" value="RHO"/>
    <property type="match status" value="1"/>
</dbReference>
<dbReference type="AlphaFoldDB" id="A0A2S4VYY3"/>
<feature type="region of interest" description="Disordered" evidence="10">
    <location>
        <begin position="1"/>
        <end position="29"/>
    </location>
</feature>
<dbReference type="InterPro" id="IPR001806">
    <property type="entry name" value="Small_GTPase"/>
</dbReference>
<dbReference type="PROSITE" id="PS51419">
    <property type="entry name" value="RAB"/>
    <property type="match status" value="1"/>
</dbReference>
<feature type="region of interest" description="Disordered" evidence="10">
    <location>
        <begin position="193"/>
        <end position="244"/>
    </location>
</feature>
<reference evidence="11" key="1">
    <citation type="submission" date="2017-12" db="EMBL/GenBank/DDBJ databases">
        <title>Gene loss provides genomic basis for host adaptation in cereal stripe rust fungi.</title>
        <authorList>
            <person name="Xia C."/>
        </authorList>
    </citation>
    <scope>NUCLEOTIDE SEQUENCE [LARGE SCALE GENOMIC DNA]</scope>
    <source>
        <strain evidence="11">93-210</strain>
    </source>
</reference>
<dbReference type="SMART" id="SM00173">
    <property type="entry name" value="RAS"/>
    <property type="match status" value="1"/>
</dbReference>
<dbReference type="EMBL" id="PKSL01000016">
    <property type="protein sequence ID" value="POW14718.1"/>
    <property type="molecule type" value="Genomic_DNA"/>
</dbReference>
<comment type="subcellular location">
    <subcellularLocation>
        <location evidence="1">Cell membrane</location>
        <topology evidence="1">Lipid-anchor</topology>
        <orientation evidence="1">Cytoplasmic side</orientation>
    </subcellularLocation>
</comment>
<keyword evidence="4" id="KW-0488">Methylation</keyword>
<evidence type="ECO:0000256" key="6">
    <source>
        <dbReference type="ARBA" id="ARBA00023134"/>
    </source>
</evidence>
<comment type="caution">
    <text evidence="11">The sequence shown here is derived from an EMBL/GenBank/DDBJ whole genome shotgun (WGS) entry which is preliminary data.</text>
</comment>
<accession>A0A2S4VYY3</accession>
<dbReference type="PROSITE" id="PS51421">
    <property type="entry name" value="RAS"/>
    <property type="match status" value="1"/>
</dbReference>
<organism evidence="11 12">
    <name type="scientific">Puccinia striiformis</name>
    <dbReference type="NCBI Taxonomy" id="27350"/>
    <lineage>
        <taxon>Eukaryota</taxon>
        <taxon>Fungi</taxon>
        <taxon>Dikarya</taxon>
        <taxon>Basidiomycota</taxon>
        <taxon>Pucciniomycotina</taxon>
        <taxon>Pucciniomycetes</taxon>
        <taxon>Pucciniales</taxon>
        <taxon>Pucciniaceae</taxon>
        <taxon>Puccinia</taxon>
    </lineage>
</organism>
<evidence type="ECO:0000256" key="3">
    <source>
        <dbReference type="ARBA" id="ARBA00022475"/>
    </source>
</evidence>
<dbReference type="Gene3D" id="3.40.50.300">
    <property type="entry name" value="P-loop containing nucleotide triphosphate hydrolases"/>
    <property type="match status" value="1"/>
</dbReference>
<dbReference type="VEuPathDB" id="FungiDB:PSTT_02702"/>
<evidence type="ECO:0000256" key="7">
    <source>
        <dbReference type="ARBA" id="ARBA00023136"/>
    </source>
</evidence>
<dbReference type="GO" id="GO:0005886">
    <property type="term" value="C:plasma membrane"/>
    <property type="evidence" value="ECO:0007669"/>
    <property type="project" value="UniProtKB-SubCell"/>
</dbReference>
<dbReference type="Proteomes" id="UP000239156">
    <property type="component" value="Unassembled WGS sequence"/>
</dbReference>
<dbReference type="PANTHER" id="PTHR24072">
    <property type="entry name" value="RHO FAMILY GTPASE"/>
    <property type="match status" value="1"/>
</dbReference>
<dbReference type="InterPro" id="IPR003578">
    <property type="entry name" value="Small_GTPase_Rho"/>
</dbReference>
<evidence type="ECO:0000256" key="8">
    <source>
        <dbReference type="ARBA" id="ARBA00023288"/>
    </source>
</evidence>
<dbReference type="FunFam" id="3.40.50.300:FF:000983">
    <property type="entry name" value="Rho family GTPase"/>
    <property type="match status" value="1"/>
</dbReference>
<keyword evidence="9" id="KW-0636">Prenylation</keyword>
<keyword evidence="12" id="KW-1185">Reference proteome</keyword>
<dbReference type="NCBIfam" id="TIGR00231">
    <property type="entry name" value="small_GTP"/>
    <property type="match status" value="1"/>
</dbReference>
<evidence type="ECO:0000256" key="10">
    <source>
        <dbReference type="SAM" id="MobiDB-lite"/>
    </source>
</evidence>
<keyword evidence="7" id="KW-0472">Membrane</keyword>
<dbReference type="VEuPathDB" id="FungiDB:PSHT_00043"/>
<dbReference type="GO" id="GO:0003924">
    <property type="term" value="F:GTPase activity"/>
    <property type="evidence" value="ECO:0007669"/>
    <property type="project" value="InterPro"/>
</dbReference>
<evidence type="ECO:0000313" key="12">
    <source>
        <dbReference type="Proteomes" id="UP000239156"/>
    </source>
</evidence>
<name>A0A2S4VYY3_9BASI</name>
<evidence type="ECO:0000256" key="1">
    <source>
        <dbReference type="ARBA" id="ARBA00004342"/>
    </source>
</evidence>
<dbReference type="InterPro" id="IPR005225">
    <property type="entry name" value="Small_GTP-bd"/>
</dbReference>
<feature type="compositionally biased region" description="Basic residues" evidence="10">
    <location>
        <begin position="223"/>
        <end position="232"/>
    </location>
</feature>
<keyword evidence="6" id="KW-0342">GTP-binding</keyword>
<dbReference type="SMART" id="SM00175">
    <property type="entry name" value="RAB"/>
    <property type="match status" value="1"/>
</dbReference>
<protein>
    <submittedName>
        <fullName evidence="11">Uncharacterized protein</fullName>
    </submittedName>
</protein>
<dbReference type="Pfam" id="PF00071">
    <property type="entry name" value="Ras"/>
    <property type="match status" value="1"/>
</dbReference>
<keyword evidence="3" id="KW-1003">Cell membrane</keyword>
<proteinExistence type="inferred from homology"/>
<dbReference type="PRINTS" id="PR00449">
    <property type="entry name" value="RASTRNSFRMNG"/>
</dbReference>
<evidence type="ECO:0000256" key="5">
    <source>
        <dbReference type="ARBA" id="ARBA00022741"/>
    </source>
</evidence>
<keyword evidence="5" id="KW-0547">Nucleotide-binding</keyword>
<evidence type="ECO:0000256" key="4">
    <source>
        <dbReference type="ARBA" id="ARBA00022481"/>
    </source>
</evidence>
<dbReference type="GO" id="GO:0005525">
    <property type="term" value="F:GTP binding"/>
    <property type="evidence" value="ECO:0007669"/>
    <property type="project" value="UniProtKB-KW"/>
</dbReference>
<dbReference type="SMART" id="SM00176">
    <property type="entry name" value="RAN"/>
    <property type="match status" value="1"/>
</dbReference>
<dbReference type="InterPro" id="IPR027417">
    <property type="entry name" value="P-loop_NTPase"/>
</dbReference>
<feature type="compositionally biased region" description="Low complexity" evidence="10">
    <location>
        <begin position="195"/>
        <end position="211"/>
    </location>
</feature>
<dbReference type="GO" id="GO:0007264">
    <property type="term" value="P:small GTPase-mediated signal transduction"/>
    <property type="evidence" value="ECO:0007669"/>
    <property type="project" value="InterPro"/>
</dbReference>
<evidence type="ECO:0000313" key="11">
    <source>
        <dbReference type="EMBL" id="POW14718.1"/>
    </source>
</evidence>
<dbReference type="SUPFAM" id="SSF52540">
    <property type="entry name" value="P-loop containing nucleoside triphosphate hydrolases"/>
    <property type="match status" value="1"/>
</dbReference>
<evidence type="ECO:0000256" key="2">
    <source>
        <dbReference type="ARBA" id="ARBA00010142"/>
    </source>
</evidence>
<comment type="similarity">
    <text evidence="2">Belongs to the small GTPase superfamily. Rho family.</text>
</comment>
<gene>
    <name evidence="11" type="ORF">PSTT_02702</name>
</gene>
<evidence type="ECO:0000256" key="9">
    <source>
        <dbReference type="ARBA" id="ARBA00023289"/>
    </source>
</evidence>
<dbReference type="PROSITE" id="PS51420">
    <property type="entry name" value="RHO"/>
    <property type="match status" value="1"/>
</dbReference>